<evidence type="ECO:0000256" key="3">
    <source>
        <dbReference type="PIRSR" id="PIRSR603782-1"/>
    </source>
</evidence>
<evidence type="ECO:0000259" key="6">
    <source>
        <dbReference type="PROSITE" id="PS51352"/>
    </source>
</evidence>
<name>A0A4R3LBE2_9BACL</name>
<dbReference type="Gene3D" id="3.40.30.10">
    <property type="entry name" value="Glutaredoxin"/>
    <property type="match status" value="1"/>
</dbReference>
<keyword evidence="8" id="KW-1185">Reference proteome</keyword>
<dbReference type="AlphaFoldDB" id="A0A4R3LBE2"/>
<feature type="domain" description="Thioredoxin" evidence="6">
    <location>
        <begin position="43"/>
        <end position="212"/>
    </location>
</feature>
<dbReference type="CDD" id="cd02968">
    <property type="entry name" value="SCO"/>
    <property type="match status" value="1"/>
</dbReference>
<feature type="binding site" evidence="3">
    <location>
        <position position="85"/>
    </location>
    <ligand>
        <name>Cu cation</name>
        <dbReference type="ChEBI" id="CHEBI:23378"/>
    </ligand>
</feature>
<dbReference type="InterPro" id="IPR036249">
    <property type="entry name" value="Thioredoxin-like_sf"/>
</dbReference>
<dbReference type="OrthoDB" id="9811998at2"/>
<protein>
    <submittedName>
        <fullName evidence="7">Protein SCO1/2</fullName>
    </submittedName>
</protein>
<keyword evidence="2 3" id="KW-0186">Copper</keyword>
<comment type="caution">
    <text evidence="7">The sequence shown here is derived from an EMBL/GenBank/DDBJ whole genome shotgun (WGS) entry which is preliminary data.</text>
</comment>
<dbReference type="PANTHER" id="PTHR12151">
    <property type="entry name" value="ELECTRON TRANSPORT PROTIN SCO1/SENC FAMILY MEMBER"/>
    <property type="match status" value="1"/>
</dbReference>
<proteinExistence type="inferred from homology"/>
<feature type="signal peptide" evidence="5">
    <location>
        <begin position="1"/>
        <end position="23"/>
    </location>
</feature>
<dbReference type="GO" id="GO:0046872">
    <property type="term" value="F:metal ion binding"/>
    <property type="evidence" value="ECO:0007669"/>
    <property type="project" value="UniProtKB-KW"/>
</dbReference>
<dbReference type="Pfam" id="PF02630">
    <property type="entry name" value="SCO1-SenC"/>
    <property type="match status" value="1"/>
</dbReference>
<reference evidence="7 8" key="1">
    <citation type="submission" date="2019-03" db="EMBL/GenBank/DDBJ databases">
        <title>Genomic Encyclopedia of Type Strains, Phase IV (KMG-IV): sequencing the most valuable type-strain genomes for metagenomic binning, comparative biology and taxonomic classification.</title>
        <authorList>
            <person name="Goeker M."/>
        </authorList>
    </citation>
    <scope>NUCLEOTIDE SEQUENCE [LARGE SCALE GENOMIC DNA]</scope>
    <source>
        <strain evidence="7 8">DSM 45707</strain>
    </source>
</reference>
<feature type="binding site" evidence="3">
    <location>
        <position position="81"/>
    </location>
    <ligand>
        <name>Cu cation</name>
        <dbReference type="ChEBI" id="CHEBI:23378"/>
    </ligand>
</feature>
<evidence type="ECO:0000256" key="2">
    <source>
        <dbReference type="ARBA" id="ARBA00023008"/>
    </source>
</evidence>
<organism evidence="7 8">
    <name type="scientific">Hazenella coriacea</name>
    <dbReference type="NCBI Taxonomy" id="1179467"/>
    <lineage>
        <taxon>Bacteria</taxon>
        <taxon>Bacillati</taxon>
        <taxon>Bacillota</taxon>
        <taxon>Bacilli</taxon>
        <taxon>Bacillales</taxon>
        <taxon>Thermoactinomycetaceae</taxon>
        <taxon>Hazenella</taxon>
    </lineage>
</organism>
<dbReference type="EMBL" id="SMAG01000001">
    <property type="protein sequence ID" value="TCS96515.1"/>
    <property type="molecule type" value="Genomic_DNA"/>
</dbReference>
<comment type="similarity">
    <text evidence="1">Belongs to the SCO1/2 family.</text>
</comment>
<keyword evidence="3" id="KW-0479">Metal-binding</keyword>
<dbReference type="PROSITE" id="PS51257">
    <property type="entry name" value="PROKAR_LIPOPROTEIN"/>
    <property type="match status" value="1"/>
</dbReference>
<dbReference type="Proteomes" id="UP000294937">
    <property type="component" value="Unassembled WGS sequence"/>
</dbReference>
<evidence type="ECO:0000256" key="4">
    <source>
        <dbReference type="PIRSR" id="PIRSR603782-2"/>
    </source>
</evidence>
<evidence type="ECO:0000256" key="5">
    <source>
        <dbReference type="SAM" id="SignalP"/>
    </source>
</evidence>
<gene>
    <name evidence="7" type="ORF">EDD58_101148</name>
</gene>
<evidence type="ECO:0000313" key="7">
    <source>
        <dbReference type="EMBL" id="TCS96515.1"/>
    </source>
</evidence>
<feature type="disulfide bond" description="Redox-active" evidence="4">
    <location>
        <begin position="81"/>
        <end position="85"/>
    </location>
</feature>
<keyword evidence="4" id="KW-1015">Disulfide bond</keyword>
<sequence length="212" mass="24081">MKLRKQKWALFVGFLTLLFVVSACSTGQQPNDSQKQPAANDVSDLNWKVPDFTYTDQNGKPFGLNDLKGKVWLTDFMFTRCPDICPPMTANLSKIQQHLKDEGIEAEIVSFSVDPEHDTPEVLKKFSSNFKVDESHWHFITGYPLPEIQAMVKDTFKGNVQHQKGPSEDVPLLVNHPSQFYLIDGEGKVVRFYDGLQPDPKQIANDIKEVQK</sequence>
<evidence type="ECO:0000256" key="1">
    <source>
        <dbReference type="ARBA" id="ARBA00010996"/>
    </source>
</evidence>
<dbReference type="InterPro" id="IPR013766">
    <property type="entry name" value="Thioredoxin_domain"/>
</dbReference>
<dbReference type="PROSITE" id="PS51352">
    <property type="entry name" value="THIOREDOXIN_2"/>
    <property type="match status" value="1"/>
</dbReference>
<keyword evidence="5" id="KW-0732">Signal</keyword>
<dbReference type="PANTHER" id="PTHR12151:SF25">
    <property type="entry name" value="LINALOOL DEHYDRATASE_ISOMERASE DOMAIN-CONTAINING PROTEIN"/>
    <property type="match status" value="1"/>
</dbReference>
<accession>A0A4R3LBE2</accession>
<dbReference type="RefSeq" id="WP_131922923.1">
    <property type="nucleotide sequence ID" value="NZ_SMAG01000001.1"/>
</dbReference>
<dbReference type="InterPro" id="IPR003782">
    <property type="entry name" value="SCO1/SenC"/>
</dbReference>
<dbReference type="SUPFAM" id="SSF52833">
    <property type="entry name" value="Thioredoxin-like"/>
    <property type="match status" value="1"/>
</dbReference>
<evidence type="ECO:0000313" key="8">
    <source>
        <dbReference type="Proteomes" id="UP000294937"/>
    </source>
</evidence>
<feature type="chain" id="PRO_5038686785" evidence="5">
    <location>
        <begin position="24"/>
        <end position="212"/>
    </location>
</feature>
<feature type="binding site" evidence="3">
    <location>
        <position position="176"/>
    </location>
    <ligand>
        <name>Cu cation</name>
        <dbReference type="ChEBI" id="CHEBI:23378"/>
    </ligand>
</feature>